<dbReference type="InterPro" id="IPR024455">
    <property type="entry name" value="Phage_capsid"/>
</dbReference>
<protein>
    <submittedName>
        <fullName evidence="3">Phage major capsid protein</fullName>
    </submittedName>
</protein>
<dbReference type="NCBIfam" id="TIGR01554">
    <property type="entry name" value="major_cap_HK97"/>
    <property type="match status" value="1"/>
</dbReference>
<dbReference type="Gene3D" id="3.30.2320.10">
    <property type="entry name" value="hypothetical protein PF0899 domain"/>
    <property type="match status" value="1"/>
</dbReference>
<comment type="subcellular location">
    <subcellularLocation>
        <location evidence="1">Virion</location>
    </subcellularLocation>
</comment>
<feature type="domain" description="Phage capsid-like C-terminal" evidence="2">
    <location>
        <begin position="116"/>
        <end position="391"/>
    </location>
</feature>
<dbReference type="EMBL" id="CP048620">
    <property type="protein sequence ID" value="QPJ64595.1"/>
    <property type="molecule type" value="Genomic_DNA"/>
</dbReference>
<dbReference type="Pfam" id="PF05065">
    <property type="entry name" value="Phage_capsid"/>
    <property type="match status" value="1"/>
</dbReference>
<sequence>MNEVKTLVDDLNKAFLEHKNKNDQRLSELEKRGHADPLLENQVDRITRDLQELLQVKERVERLQALVNRPAFDMTGETKPERKARDHAILTYIRKGESALAPQEVKLLSSDSDPDGGYWVASAMSDRVVQKIHETSPMRHVAAVEMISGDALEIPEDINEADAGWTSEQASRTETATPEIGVRRIPVHELYAQPKATQTLLDDARIDVESWLAGKIADKISRMENAAFISGDGVGKPRGLLTYPTGTTNPGQVQQVNSGASAALTADGLRALFYALKSPYAERASWLMSRSSVEAVSKLKDTSGQYLWQPGLQAGEPQTLMGRPIERMEDMPDVAANSLSVAFGDWHQAYAIVDRIGIRVLRDPFSAKPFVMFYTTKRTGGDVTNFEALVLQKTAS</sequence>
<dbReference type="InterPro" id="IPR054612">
    <property type="entry name" value="Phage_capsid-like_C"/>
</dbReference>
<dbReference type="KEGG" id="nva:G3M78_03960"/>
<evidence type="ECO:0000259" key="2">
    <source>
        <dbReference type="Pfam" id="PF05065"/>
    </source>
</evidence>
<dbReference type="Proteomes" id="UP000594464">
    <property type="component" value="Chromosome"/>
</dbReference>
<gene>
    <name evidence="3" type="ORF">G3M78_03960</name>
</gene>
<reference evidence="4" key="1">
    <citation type="submission" date="2020-02" db="EMBL/GenBank/DDBJ databases">
        <title>Genomic and physiological characterization of two novel Nitrospinaceae genera.</title>
        <authorList>
            <person name="Mueller A.J."/>
            <person name="Jung M.-Y."/>
            <person name="Strachan C.R."/>
            <person name="Herbold C.W."/>
            <person name="Kirkegaard R.H."/>
            <person name="Daims H."/>
        </authorList>
    </citation>
    <scope>NUCLEOTIDE SEQUENCE [LARGE SCALE GENOMIC DNA]</scope>
</reference>
<accession>A0A7T0G2Q7</accession>
<evidence type="ECO:0000313" key="4">
    <source>
        <dbReference type="Proteomes" id="UP000594464"/>
    </source>
</evidence>
<evidence type="ECO:0000313" key="3">
    <source>
        <dbReference type="EMBL" id="QPJ64595.1"/>
    </source>
</evidence>
<evidence type="ECO:0000256" key="1">
    <source>
        <dbReference type="ARBA" id="ARBA00004328"/>
    </source>
</evidence>
<name>A0A7T0G2Q7_9BACT</name>
<organism evidence="3 4">
    <name type="scientific">Candidatus Nitrohelix vancouverensis</name>
    <dbReference type="NCBI Taxonomy" id="2705534"/>
    <lineage>
        <taxon>Bacteria</taxon>
        <taxon>Pseudomonadati</taxon>
        <taxon>Nitrospinota/Tectimicrobiota group</taxon>
        <taxon>Nitrospinota</taxon>
        <taxon>Nitrospinia</taxon>
        <taxon>Nitrospinales</taxon>
        <taxon>Nitrospinaceae</taxon>
        <taxon>Candidatus Nitrohelix</taxon>
    </lineage>
</organism>
<dbReference type="SUPFAM" id="SSF56563">
    <property type="entry name" value="Major capsid protein gp5"/>
    <property type="match status" value="1"/>
</dbReference>
<proteinExistence type="predicted"/>
<dbReference type="AlphaFoldDB" id="A0A7T0G2Q7"/>